<reference evidence="5" key="1">
    <citation type="submission" date="2022-04" db="EMBL/GenBank/DDBJ databases">
        <title>A functionally conserved STORR gene fusion in Papaver species that diverged 16.8 million years ago.</title>
        <authorList>
            <person name="Catania T."/>
        </authorList>
    </citation>
    <scope>NUCLEOTIDE SEQUENCE</scope>
    <source>
        <strain evidence="5">S-188037</strain>
    </source>
</reference>
<dbReference type="InterPro" id="IPR011992">
    <property type="entry name" value="EF-hand-dom_pair"/>
</dbReference>
<dbReference type="InterPro" id="IPR001751">
    <property type="entry name" value="S100/CaBP7/8-like_CS"/>
</dbReference>
<dbReference type="GO" id="GO:0005509">
    <property type="term" value="F:calcium ion binding"/>
    <property type="evidence" value="ECO:0007669"/>
    <property type="project" value="InterPro"/>
</dbReference>
<feature type="domain" description="EF-hand" evidence="4">
    <location>
        <begin position="11"/>
        <end position="46"/>
    </location>
</feature>
<dbReference type="PROSITE" id="PS00303">
    <property type="entry name" value="S100_CABP"/>
    <property type="match status" value="1"/>
</dbReference>
<evidence type="ECO:0000313" key="6">
    <source>
        <dbReference type="Proteomes" id="UP001202328"/>
    </source>
</evidence>
<feature type="domain" description="EF-hand" evidence="4">
    <location>
        <begin position="123"/>
        <end position="150"/>
    </location>
</feature>
<sequence length="150" mass="17120">MSSSKTADEKELLEDIENIFNRFDVNGDGKISLSDLSDVYKELGDEMTPEVLKKMMDDIDTDGDGFINLKEFIEYHRNTDGTIVFEDREIRFAFGMYDIDKNGLISPEELQQGLGYSAEDCSRIISALDTDGDGNINFEEFKKMMQKDIE</sequence>
<keyword evidence="2" id="KW-0677">Repeat</keyword>
<evidence type="ECO:0000256" key="3">
    <source>
        <dbReference type="ARBA" id="ARBA00022837"/>
    </source>
</evidence>
<dbReference type="SMART" id="SM00054">
    <property type="entry name" value="EFh"/>
    <property type="match status" value="4"/>
</dbReference>
<proteinExistence type="predicted"/>
<gene>
    <name evidence="5" type="ORF">MKW98_005774</name>
</gene>
<protein>
    <recommendedName>
        <fullName evidence="4">EF-hand domain-containing protein</fullName>
    </recommendedName>
</protein>
<organism evidence="5 6">
    <name type="scientific">Papaver atlanticum</name>
    <dbReference type="NCBI Taxonomy" id="357466"/>
    <lineage>
        <taxon>Eukaryota</taxon>
        <taxon>Viridiplantae</taxon>
        <taxon>Streptophyta</taxon>
        <taxon>Embryophyta</taxon>
        <taxon>Tracheophyta</taxon>
        <taxon>Spermatophyta</taxon>
        <taxon>Magnoliopsida</taxon>
        <taxon>Ranunculales</taxon>
        <taxon>Papaveraceae</taxon>
        <taxon>Papaveroideae</taxon>
        <taxon>Papaver</taxon>
    </lineage>
</organism>
<evidence type="ECO:0000259" key="4">
    <source>
        <dbReference type="PROSITE" id="PS50222"/>
    </source>
</evidence>
<keyword evidence="1" id="KW-0479">Metal-binding</keyword>
<dbReference type="GO" id="GO:0043226">
    <property type="term" value="C:organelle"/>
    <property type="evidence" value="ECO:0007669"/>
    <property type="project" value="UniProtKB-ARBA"/>
</dbReference>
<dbReference type="CDD" id="cd00051">
    <property type="entry name" value="EFh"/>
    <property type="match status" value="2"/>
</dbReference>
<dbReference type="PROSITE" id="PS50222">
    <property type="entry name" value="EF_HAND_2"/>
    <property type="match status" value="4"/>
</dbReference>
<evidence type="ECO:0000256" key="1">
    <source>
        <dbReference type="ARBA" id="ARBA00022723"/>
    </source>
</evidence>
<dbReference type="InterPro" id="IPR018247">
    <property type="entry name" value="EF_Hand_1_Ca_BS"/>
</dbReference>
<evidence type="ECO:0000256" key="2">
    <source>
        <dbReference type="ARBA" id="ARBA00022737"/>
    </source>
</evidence>
<dbReference type="AlphaFoldDB" id="A0AAD4X6D5"/>
<accession>A0AAD4X6D5</accession>
<dbReference type="Pfam" id="PF13499">
    <property type="entry name" value="EF-hand_7"/>
    <property type="match status" value="2"/>
</dbReference>
<dbReference type="PANTHER" id="PTHR10891">
    <property type="entry name" value="EF-HAND CALCIUM-BINDING DOMAIN CONTAINING PROTEIN"/>
    <property type="match status" value="1"/>
</dbReference>
<evidence type="ECO:0000313" key="5">
    <source>
        <dbReference type="EMBL" id="KAI3848394.1"/>
    </source>
</evidence>
<keyword evidence="6" id="KW-1185">Reference proteome</keyword>
<comment type="caution">
    <text evidence="5">The sequence shown here is derived from an EMBL/GenBank/DDBJ whole genome shotgun (WGS) entry which is preliminary data.</text>
</comment>
<dbReference type="Gene3D" id="1.10.238.10">
    <property type="entry name" value="EF-hand"/>
    <property type="match status" value="2"/>
</dbReference>
<dbReference type="SUPFAM" id="SSF47473">
    <property type="entry name" value="EF-hand"/>
    <property type="match status" value="1"/>
</dbReference>
<feature type="domain" description="EF-hand" evidence="4">
    <location>
        <begin position="85"/>
        <end position="120"/>
    </location>
</feature>
<dbReference type="Proteomes" id="UP001202328">
    <property type="component" value="Unassembled WGS sequence"/>
</dbReference>
<dbReference type="InterPro" id="IPR039647">
    <property type="entry name" value="EF_hand_pair_protein_CML-like"/>
</dbReference>
<dbReference type="InterPro" id="IPR002048">
    <property type="entry name" value="EF_hand_dom"/>
</dbReference>
<name>A0AAD4X6D5_9MAGN</name>
<dbReference type="FunFam" id="1.10.238.10:FF:000178">
    <property type="entry name" value="Calmodulin-2 A"/>
    <property type="match status" value="1"/>
</dbReference>
<dbReference type="PROSITE" id="PS00018">
    <property type="entry name" value="EF_HAND_1"/>
    <property type="match status" value="4"/>
</dbReference>
<dbReference type="EMBL" id="JAJJMB010016246">
    <property type="protein sequence ID" value="KAI3848394.1"/>
    <property type="molecule type" value="Genomic_DNA"/>
</dbReference>
<feature type="domain" description="EF-hand" evidence="4">
    <location>
        <begin position="47"/>
        <end position="82"/>
    </location>
</feature>
<keyword evidence="3" id="KW-0106">Calcium</keyword>